<dbReference type="GO" id="GO:0071500">
    <property type="term" value="P:cellular response to nitrosative stress"/>
    <property type="evidence" value="ECO:0007669"/>
    <property type="project" value="TreeGrafter"/>
</dbReference>
<dbReference type="InterPro" id="IPR000971">
    <property type="entry name" value="Globin"/>
</dbReference>
<evidence type="ECO:0000256" key="2">
    <source>
        <dbReference type="ARBA" id="ARBA00022723"/>
    </source>
</evidence>
<dbReference type="GO" id="GO:0020037">
    <property type="term" value="F:heme binding"/>
    <property type="evidence" value="ECO:0007669"/>
    <property type="project" value="InterPro"/>
</dbReference>
<evidence type="ECO:0000259" key="5">
    <source>
        <dbReference type="PROSITE" id="PS01033"/>
    </source>
</evidence>
<evidence type="ECO:0000313" key="6">
    <source>
        <dbReference type="EMBL" id="KAF6000668.1"/>
    </source>
</evidence>
<dbReference type="PROSITE" id="PS01033">
    <property type="entry name" value="GLOBIN"/>
    <property type="match status" value="1"/>
</dbReference>
<accession>A0A7J7ICB9</accession>
<evidence type="ECO:0000256" key="1">
    <source>
        <dbReference type="ARBA" id="ARBA00022617"/>
    </source>
</evidence>
<dbReference type="Proteomes" id="UP000530660">
    <property type="component" value="Unassembled WGS sequence"/>
</dbReference>
<gene>
    <name evidence="6" type="ORF">F1559_000902</name>
</gene>
<keyword evidence="4" id="KW-0561">Oxygen transport</keyword>
<dbReference type="SUPFAM" id="SSF46458">
    <property type="entry name" value="Globin-like"/>
    <property type="match status" value="1"/>
</dbReference>
<dbReference type="InterPro" id="IPR009050">
    <property type="entry name" value="Globin-like_sf"/>
</dbReference>
<comment type="caution">
    <text evidence="6">The sequence shown here is derived from an EMBL/GenBank/DDBJ whole genome shotgun (WGS) entry which is preliminary data.</text>
</comment>
<proteinExistence type="inferred from homology"/>
<dbReference type="PANTHER" id="PTHR43396:SF3">
    <property type="entry name" value="FLAVOHEMOPROTEIN"/>
    <property type="match status" value="1"/>
</dbReference>
<keyword evidence="3" id="KW-0408">Iron</keyword>
<reference evidence="6 7" key="1">
    <citation type="journal article" date="2020" name="J. Phycol.">
        <title>Comparative genome analysis reveals Cyanidiococcus gen. nov., a new extremophilic red algal genus sister to Cyanidioschyzon (Cyanidioschyzonaceae, Rhodophyta).</title>
        <authorList>
            <person name="Liu S.-L."/>
            <person name="Chiang Y.-R."/>
            <person name="Yoon H.S."/>
            <person name="Fu H.-Y."/>
        </authorList>
    </citation>
    <scope>NUCLEOTIDE SEQUENCE [LARGE SCALE GENOMIC DNA]</scope>
    <source>
        <strain evidence="6 7">THAL066</strain>
    </source>
</reference>
<keyword evidence="4" id="KW-0813">Transport</keyword>
<organism evidence="6 7">
    <name type="scientific">Cyanidiococcus yangmingshanensis</name>
    <dbReference type="NCBI Taxonomy" id="2690220"/>
    <lineage>
        <taxon>Eukaryota</taxon>
        <taxon>Rhodophyta</taxon>
        <taxon>Bangiophyceae</taxon>
        <taxon>Cyanidiales</taxon>
        <taxon>Cyanidiaceae</taxon>
        <taxon>Cyanidiococcus</taxon>
    </lineage>
</organism>
<keyword evidence="1 4" id="KW-0349">Heme</keyword>
<dbReference type="OrthoDB" id="436496at2759"/>
<name>A0A7J7ICB9_9RHOD</name>
<keyword evidence="7" id="KW-1185">Reference proteome</keyword>
<keyword evidence="2" id="KW-0479">Metal-binding</keyword>
<sequence>MFAYSAPVARTGIRPATSTLCATRPRARRQQISRRFQKSALLAVYHMPRKESIETVQATWARAVQQRERIGELFYERLFTLYPELQSMFRSDPAVQRQRLVDMVDAGVNLLNSRSDLEKALRDLGKRHVKYGTQEEQYPIVGANLLQVLETMLGEEHFTDSERGAWQDVYEYWASVMLDGARTVM</sequence>
<dbReference type="InterPro" id="IPR012292">
    <property type="entry name" value="Globin/Proto"/>
</dbReference>
<dbReference type="Pfam" id="PF00042">
    <property type="entry name" value="Globin"/>
    <property type="match status" value="1"/>
</dbReference>
<dbReference type="EMBL" id="VWRR01000018">
    <property type="protein sequence ID" value="KAF6000668.1"/>
    <property type="molecule type" value="Genomic_DNA"/>
</dbReference>
<evidence type="ECO:0000313" key="7">
    <source>
        <dbReference type="Proteomes" id="UP000530660"/>
    </source>
</evidence>
<dbReference type="GO" id="GO:0005344">
    <property type="term" value="F:oxygen carrier activity"/>
    <property type="evidence" value="ECO:0007669"/>
    <property type="project" value="UniProtKB-KW"/>
</dbReference>
<evidence type="ECO:0000256" key="4">
    <source>
        <dbReference type="RuleBase" id="RU000356"/>
    </source>
</evidence>
<comment type="similarity">
    <text evidence="4">Belongs to the globin family.</text>
</comment>
<dbReference type="AlphaFoldDB" id="A0A7J7ICB9"/>
<dbReference type="GO" id="GO:0019825">
    <property type="term" value="F:oxygen binding"/>
    <property type="evidence" value="ECO:0007669"/>
    <property type="project" value="InterPro"/>
</dbReference>
<dbReference type="GO" id="GO:0071949">
    <property type="term" value="F:FAD binding"/>
    <property type="evidence" value="ECO:0007669"/>
    <property type="project" value="TreeGrafter"/>
</dbReference>
<feature type="domain" description="Globin" evidence="5">
    <location>
        <begin position="46"/>
        <end position="182"/>
    </location>
</feature>
<protein>
    <recommendedName>
        <fullName evidence="5">Globin domain-containing protein</fullName>
    </recommendedName>
</protein>
<evidence type="ECO:0000256" key="3">
    <source>
        <dbReference type="ARBA" id="ARBA00023004"/>
    </source>
</evidence>
<dbReference type="PANTHER" id="PTHR43396">
    <property type="entry name" value="FLAVOHEMOPROTEIN"/>
    <property type="match status" value="1"/>
</dbReference>
<dbReference type="GO" id="GO:0008941">
    <property type="term" value="F:nitric oxide dioxygenase NAD(P)H activity"/>
    <property type="evidence" value="ECO:0007669"/>
    <property type="project" value="TreeGrafter"/>
</dbReference>
<dbReference type="GO" id="GO:0046210">
    <property type="term" value="P:nitric oxide catabolic process"/>
    <property type="evidence" value="ECO:0007669"/>
    <property type="project" value="TreeGrafter"/>
</dbReference>
<dbReference type="Gene3D" id="1.10.490.10">
    <property type="entry name" value="Globins"/>
    <property type="match status" value="1"/>
</dbReference>
<dbReference type="GO" id="GO:0046872">
    <property type="term" value="F:metal ion binding"/>
    <property type="evidence" value="ECO:0007669"/>
    <property type="project" value="UniProtKB-KW"/>
</dbReference>